<organism evidence="10 11">
    <name type="scientific">Somion occarium</name>
    <dbReference type="NCBI Taxonomy" id="3059160"/>
    <lineage>
        <taxon>Eukaryota</taxon>
        <taxon>Fungi</taxon>
        <taxon>Dikarya</taxon>
        <taxon>Basidiomycota</taxon>
        <taxon>Agaricomycotina</taxon>
        <taxon>Agaricomycetes</taxon>
        <taxon>Polyporales</taxon>
        <taxon>Cerrenaceae</taxon>
        <taxon>Somion</taxon>
    </lineage>
</organism>
<keyword evidence="5" id="KW-0479">Metal-binding</keyword>
<comment type="similarity">
    <text evidence="2">Belongs to the SELO family.</text>
</comment>
<protein>
    <recommendedName>
        <fullName evidence="9">Selenoprotein O</fullName>
    </recommendedName>
</protein>
<evidence type="ECO:0000256" key="6">
    <source>
        <dbReference type="ARBA" id="ARBA00022741"/>
    </source>
</evidence>
<keyword evidence="6" id="KW-0547">Nucleotide-binding</keyword>
<evidence type="ECO:0000256" key="4">
    <source>
        <dbReference type="ARBA" id="ARBA00022695"/>
    </source>
</evidence>
<accession>A0ABP1EBJ5</accession>
<evidence type="ECO:0000313" key="11">
    <source>
        <dbReference type="Proteomes" id="UP001497453"/>
    </source>
</evidence>
<evidence type="ECO:0000256" key="2">
    <source>
        <dbReference type="ARBA" id="ARBA00009747"/>
    </source>
</evidence>
<sequence>MIHPKVLASLRSLAGFTTRAMSTAVKVPISALPLPPSTHILPQNLTPDPHTPSPTAFRSIQKERPSIQRRARLLASPAHYSHVSPCPIAFPFKIVPEEGETVEDQSALVERWLSQREALHERPNAPSPVQSVLKKYYPEEGKRDQHLELIGLSETGLRDCVPHLNVGNAFDSLGGPTLASAFEDEDRRPASVEDIAVRQELIEVLSGHATLINVDEGSDISWAPWSLRYSGHQFGVWAGQLGDGRAISILATPHPDDAEQIVELQLKGAGRTPFSRSADGLAVVRSSIREFLCGEALHALGIPTTRSLSLISLPATPVIRESTESACVLTRMAPSFIRIGNFEALNPPANMYFFGGGQQDGDWDALRVLGEWVGRRVLKLKNIKWRGEDGAEDGNPWGKTLVLEVARRNAKMVAGWQAYGFMHGVINTDNVSILGLTIDYGPYAFMDVFDKYHICNHTDGEGRYSYQAQPSMIVYALRSLLTSLAPLIGAEAELGKAVSPGWADEASKEKMDEWRKKGLELAKEEMEILTQETCGVEYGRLMRRRLALRRTDKDDESRLSRPMLNILSDHKLDFHSTFRRLAYFRPSMVQPSEKEALETFISSLLTLTPDPERLERGRAVEDWKKWLNVYASRIESERDEWTRANGGTDVDAEREKATKAANPRFVLRQWLLEEVIKAVERDSDSGKRILRKVLQMACNPFEPWGAEDMPDDTELDVETKEERRYCGMGERRMLGFQCSCSS</sequence>
<gene>
    <name evidence="10" type="ORF">GFSPODELE1_LOCUS10803</name>
</gene>
<keyword evidence="8" id="KW-0460">Magnesium</keyword>
<keyword evidence="4" id="KW-0548">Nucleotidyltransferase</keyword>
<dbReference type="Proteomes" id="UP001497453">
    <property type="component" value="Chromosome 9"/>
</dbReference>
<evidence type="ECO:0000256" key="8">
    <source>
        <dbReference type="ARBA" id="ARBA00022842"/>
    </source>
</evidence>
<keyword evidence="3" id="KW-0808">Transferase</keyword>
<keyword evidence="7" id="KW-0067">ATP-binding</keyword>
<reference evidence="11" key="1">
    <citation type="submission" date="2024-04" db="EMBL/GenBank/DDBJ databases">
        <authorList>
            <person name="Shaw F."/>
            <person name="Minotto A."/>
        </authorList>
    </citation>
    <scope>NUCLEOTIDE SEQUENCE [LARGE SCALE GENOMIC DNA]</scope>
</reference>
<evidence type="ECO:0000256" key="5">
    <source>
        <dbReference type="ARBA" id="ARBA00022723"/>
    </source>
</evidence>
<evidence type="ECO:0000256" key="3">
    <source>
        <dbReference type="ARBA" id="ARBA00022679"/>
    </source>
</evidence>
<dbReference type="PANTHER" id="PTHR32057">
    <property type="entry name" value="PROTEIN ADENYLYLTRANSFERASE SELO, MITOCHONDRIAL"/>
    <property type="match status" value="1"/>
</dbReference>
<evidence type="ECO:0000313" key="10">
    <source>
        <dbReference type="EMBL" id="CAL1716562.1"/>
    </source>
</evidence>
<proteinExistence type="inferred from homology"/>
<evidence type="ECO:0000256" key="1">
    <source>
        <dbReference type="ARBA" id="ARBA00001946"/>
    </source>
</evidence>
<name>A0ABP1EBJ5_9APHY</name>
<evidence type="ECO:0000256" key="7">
    <source>
        <dbReference type="ARBA" id="ARBA00022840"/>
    </source>
</evidence>
<dbReference type="InterPro" id="IPR003846">
    <property type="entry name" value="SelO"/>
</dbReference>
<dbReference type="EMBL" id="OZ037952">
    <property type="protein sequence ID" value="CAL1716562.1"/>
    <property type="molecule type" value="Genomic_DNA"/>
</dbReference>
<dbReference type="PANTHER" id="PTHR32057:SF14">
    <property type="entry name" value="PROTEIN ADENYLYLTRANSFERASE SELO, MITOCHONDRIAL"/>
    <property type="match status" value="1"/>
</dbReference>
<evidence type="ECO:0000256" key="9">
    <source>
        <dbReference type="ARBA" id="ARBA00031547"/>
    </source>
</evidence>
<keyword evidence="11" id="KW-1185">Reference proteome</keyword>
<dbReference type="Pfam" id="PF02696">
    <property type="entry name" value="SelO"/>
    <property type="match status" value="2"/>
</dbReference>
<comment type="cofactor">
    <cofactor evidence="1">
        <name>Mg(2+)</name>
        <dbReference type="ChEBI" id="CHEBI:18420"/>
    </cofactor>
</comment>